<comment type="caution">
    <text evidence="4">The sequence shown here is derived from an EMBL/GenBank/DDBJ whole genome shotgun (WGS) entry which is preliminary data.</text>
</comment>
<dbReference type="AlphaFoldDB" id="A0A7X6PQ46"/>
<dbReference type="GO" id="GO:0006281">
    <property type="term" value="P:DNA repair"/>
    <property type="evidence" value="ECO:0007669"/>
    <property type="project" value="InterPro"/>
</dbReference>
<evidence type="ECO:0000256" key="1">
    <source>
        <dbReference type="ARBA" id="ARBA00022763"/>
    </source>
</evidence>
<feature type="compositionally biased region" description="Basic and acidic residues" evidence="2">
    <location>
        <begin position="75"/>
        <end position="96"/>
    </location>
</feature>
<keyword evidence="4" id="KW-0808">Transferase</keyword>
<dbReference type="InterPro" id="IPR036388">
    <property type="entry name" value="WH-like_DNA-bd_sf"/>
</dbReference>
<keyword evidence="1" id="KW-0227">DNA damage</keyword>
<dbReference type="SUPFAM" id="SSF46767">
    <property type="entry name" value="Methylated DNA-protein cysteine methyltransferase, C-terminal domain"/>
    <property type="match status" value="1"/>
</dbReference>
<dbReference type="PANTHER" id="PTHR42942">
    <property type="entry name" value="6-O-METHYLGUANINE DNA METHYLTRANSFERASE"/>
    <property type="match status" value="1"/>
</dbReference>
<keyword evidence="4" id="KW-0489">Methyltransferase</keyword>
<dbReference type="Proteomes" id="UP000557899">
    <property type="component" value="Unassembled WGS sequence"/>
</dbReference>
<proteinExistence type="predicted"/>
<dbReference type="Pfam" id="PF01035">
    <property type="entry name" value="DNA_binding_1"/>
    <property type="match status" value="1"/>
</dbReference>
<gene>
    <name evidence="4" type="ORF">GX859_12485</name>
</gene>
<accession>A0A7X6PQ46</accession>
<feature type="domain" description="Methylated-DNA-[protein]-cysteine S-methyltransferase DNA binding" evidence="3">
    <location>
        <begin position="9"/>
        <end position="68"/>
    </location>
</feature>
<evidence type="ECO:0000256" key="2">
    <source>
        <dbReference type="SAM" id="MobiDB-lite"/>
    </source>
</evidence>
<name>A0A7X6PQ46_9CORY</name>
<protein>
    <submittedName>
        <fullName evidence="4">Cysteine methyltransferase</fullName>
    </submittedName>
</protein>
<dbReference type="CDD" id="cd06445">
    <property type="entry name" value="ATase"/>
    <property type="match status" value="1"/>
</dbReference>
<evidence type="ECO:0000313" key="5">
    <source>
        <dbReference type="Proteomes" id="UP000557899"/>
    </source>
</evidence>
<reference evidence="4 5" key="1">
    <citation type="journal article" date="2020" name="Biotechnol. Biofuels">
        <title>New insights from the biogas microbiome by comprehensive genome-resolved metagenomics of nearly 1600 species originating from multiple anaerobic digesters.</title>
        <authorList>
            <person name="Campanaro S."/>
            <person name="Treu L."/>
            <person name="Rodriguez-R L.M."/>
            <person name="Kovalovszki A."/>
            <person name="Ziels R.M."/>
            <person name="Maus I."/>
            <person name="Zhu X."/>
            <person name="Kougias P.G."/>
            <person name="Basile A."/>
            <person name="Luo G."/>
            <person name="Schluter A."/>
            <person name="Konstantinidis K.T."/>
            <person name="Angelidaki I."/>
        </authorList>
    </citation>
    <scope>NUCLEOTIDE SEQUENCE [LARGE SCALE GENOMIC DNA]</scope>
    <source>
        <strain evidence="4">AS15tlH2ME_198</strain>
    </source>
</reference>
<dbReference type="Gene3D" id="1.10.10.10">
    <property type="entry name" value="Winged helix-like DNA-binding domain superfamily/Winged helix DNA-binding domain"/>
    <property type="match status" value="1"/>
</dbReference>
<dbReference type="GO" id="GO:0032259">
    <property type="term" value="P:methylation"/>
    <property type="evidence" value="ECO:0007669"/>
    <property type="project" value="UniProtKB-KW"/>
</dbReference>
<dbReference type="GO" id="GO:0008168">
    <property type="term" value="F:methyltransferase activity"/>
    <property type="evidence" value="ECO:0007669"/>
    <property type="project" value="UniProtKB-KW"/>
</dbReference>
<evidence type="ECO:0000313" key="4">
    <source>
        <dbReference type="EMBL" id="NLA57085.1"/>
    </source>
</evidence>
<dbReference type="PANTHER" id="PTHR42942:SF1">
    <property type="entry name" value="ALKYLTRANSFERASE-LIKE PROTEIN 1"/>
    <property type="match status" value="1"/>
</dbReference>
<dbReference type="InterPro" id="IPR052520">
    <property type="entry name" value="ATL_DNA_repair"/>
</dbReference>
<dbReference type="InterPro" id="IPR036217">
    <property type="entry name" value="MethylDNA_cys_MeTrfase_DNAb"/>
</dbReference>
<sequence>MSSSGLTDIQERVLAVVGKLVPGEVSTYGDIAARVGTGPRQVGRVMAEVGHLTAWWRVVRADGSSHDPAASVPHWDAEGVPHDGRAVRWADYPRES</sequence>
<evidence type="ECO:0000259" key="3">
    <source>
        <dbReference type="Pfam" id="PF01035"/>
    </source>
</evidence>
<feature type="region of interest" description="Disordered" evidence="2">
    <location>
        <begin position="67"/>
        <end position="96"/>
    </location>
</feature>
<dbReference type="InterPro" id="IPR014048">
    <property type="entry name" value="MethylDNA_cys_MeTrfase_DNA-bd"/>
</dbReference>
<dbReference type="EMBL" id="JAAZHI010000243">
    <property type="protein sequence ID" value="NLA57085.1"/>
    <property type="molecule type" value="Genomic_DNA"/>
</dbReference>
<organism evidence="4 5">
    <name type="scientific">Corynebacterium humireducens</name>
    <dbReference type="NCBI Taxonomy" id="1223514"/>
    <lineage>
        <taxon>Bacteria</taxon>
        <taxon>Bacillati</taxon>
        <taxon>Actinomycetota</taxon>
        <taxon>Actinomycetes</taxon>
        <taxon>Mycobacteriales</taxon>
        <taxon>Corynebacteriaceae</taxon>
        <taxon>Corynebacterium</taxon>
    </lineage>
</organism>